<organism evidence="2 3">
    <name type="scientific">Malus domestica</name>
    <name type="common">Apple</name>
    <name type="synonym">Pyrus malus</name>
    <dbReference type="NCBI Taxonomy" id="3750"/>
    <lineage>
        <taxon>Eukaryota</taxon>
        <taxon>Viridiplantae</taxon>
        <taxon>Streptophyta</taxon>
        <taxon>Embryophyta</taxon>
        <taxon>Tracheophyta</taxon>
        <taxon>Spermatophyta</taxon>
        <taxon>Magnoliopsida</taxon>
        <taxon>eudicotyledons</taxon>
        <taxon>Gunneridae</taxon>
        <taxon>Pentapetalae</taxon>
        <taxon>rosids</taxon>
        <taxon>fabids</taxon>
        <taxon>Rosales</taxon>
        <taxon>Rosaceae</taxon>
        <taxon>Amygdaloideae</taxon>
        <taxon>Maleae</taxon>
        <taxon>Malus</taxon>
    </lineage>
</organism>
<evidence type="ECO:0000256" key="1">
    <source>
        <dbReference type="SAM" id="Phobius"/>
    </source>
</evidence>
<keyword evidence="1" id="KW-0812">Transmembrane</keyword>
<name>A0A498HZ23_MALDO</name>
<accession>A0A498HZ23</accession>
<reference evidence="2 3" key="1">
    <citation type="submission" date="2018-10" db="EMBL/GenBank/DDBJ databases">
        <title>A high-quality apple genome assembly.</title>
        <authorList>
            <person name="Hu J."/>
        </authorList>
    </citation>
    <scope>NUCLEOTIDE SEQUENCE [LARGE SCALE GENOMIC DNA]</scope>
    <source>
        <strain evidence="3">cv. HFTH1</strain>
        <tissue evidence="2">Young leaf</tissue>
    </source>
</reference>
<gene>
    <name evidence="2" type="ORF">DVH24_019504</name>
</gene>
<comment type="caution">
    <text evidence="2">The sequence shown here is derived from an EMBL/GenBank/DDBJ whole genome shotgun (WGS) entry which is preliminary data.</text>
</comment>
<dbReference type="EMBL" id="RDQH01000340">
    <property type="protein sequence ID" value="RXH76616.1"/>
    <property type="molecule type" value="Genomic_DNA"/>
</dbReference>
<evidence type="ECO:0000313" key="2">
    <source>
        <dbReference type="EMBL" id="RXH76616.1"/>
    </source>
</evidence>
<protein>
    <submittedName>
        <fullName evidence="2">Uncharacterized protein</fullName>
    </submittedName>
</protein>
<proteinExistence type="predicted"/>
<keyword evidence="1" id="KW-0472">Membrane</keyword>
<dbReference type="AlphaFoldDB" id="A0A498HZ23"/>
<keyword evidence="1" id="KW-1133">Transmembrane helix</keyword>
<keyword evidence="3" id="KW-1185">Reference proteome</keyword>
<sequence>MQCNSIIYLLEFGFASISCLFMVIWGNFGDCDCDWRSRGFDWQIGTNRRGNRRRVRMGVNRKRTEE</sequence>
<feature type="transmembrane region" description="Helical" evidence="1">
    <location>
        <begin position="6"/>
        <end position="28"/>
    </location>
</feature>
<dbReference type="Proteomes" id="UP000290289">
    <property type="component" value="Chromosome 14"/>
</dbReference>
<evidence type="ECO:0000313" key="3">
    <source>
        <dbReference type="Proteomes" id="UP000290289"/>
    </source>
</evidence>